<dbReference type="InterPro" id="IPR002818">
    <property type="entry name" value="DJ-1/PfpI"/>
</dbReference>
<evidence type="ECO:0000256" key="2">
    <source>
        <dbReference type="ARBA" id="ARBA00023163"/>
    </source>
</evidence>
<dbReference type="PANTHER" id="PTHR43130:SF3">
    <property type="entry name" value="HTH-TYPE TRANSCRIPTIONAL REGULATOR RV1931C"/>
    <property type="match status" value="1"/>
</dbReference>
<gene>
    <name evidence="4" type="ORF">KSS89_02310</name>
</gene>
<dbReference type="Proteomes" id="UP000693952">
    <property type="component" value="Chromosome"/>
</dbReference>
<reference evidence="4" key="1">
    <citation type="submission" date="2021-06" db="EMBL/GenBank/DDBJ databases">
        <title>Updating the genus Pseudomonas: Description of 43 new species and partition of the Pseudomonas putida group.</title>
        <authorList>
            <person name="Girard L."/>
            <person name="Lood C."/>
            <person name="Vandamme P."/>
            <person name="Rokni-Zadeh H."/>
            <person name="van Noort V."/>
            <person name="Hofte M."/>
            <person name="Lavigne R."/>
            <person name="De Mot R."/>
        </authorList>
    </citation>
    <scope>NUCLEOTIDE SEQUENCE</scope>
    <source>
        <strain evidence="4">CMR12a</strain>
    </source>
</reference>
<dbReference type="InterPro" id="IPR029062">
    <property type="entry name" value="Class_I_gatase-like"/>
</dbReference>
<evidence type="ECO:0000259" key="3">
    <source>
        <dbReference type="PROSITE" id="PS01124"/>
    </source>
</evidence>
<dbReference type="InterPro" id="IPR009057">
    <property type="entry name" value="Homeodomain-like_sf"/>
</dbReference>
<dbReference type="Gene3D" id="3.40.50.880">
    <property type="match status" value="1"/>
</dbReference>
<dbReference type="EMBL" id="CP077074">
    <property type="protein sequence ID" value="QXH41076.1"/>
    <property type="molecule type" value="Genomic_DNA"/>
</dbReference>
<keyword evidence="5" id="KW-1185">Reference proteome</keyword>
<dbReference type="Pfam" id="PF12833">
    <property type="entry name" value="HTH_18"/>
    <property type="match status" value="1"/>
</dbReference>
<dbReference type="InterPro" id="IPR018060">
    <property type="entry name" value="HTH_AraC"/>
</dbReference>
<protein>
    <submittedName>
        <fullName evidence="4">Helix-turn-helix domain-containing protein</fullName>
    </submittedName>
</protein>
<evidence type="ECO:0000313" key="4">
    <source>
        <dbReference type="EMBL" id="QXH41076.1"/>
    </source>
</evidence>
<organism evidence="4 5">
    <name type="scientific">Pseudomonas sessilinigenes</name>
    <dbReference type="NCBI Taxonomy" id="658629"/>
    <lineage>
        <taxon>Bacteria</taxon>
        <taxon>Pseudomonadati</taxon>
        <taxon>Pseudomonadota</taxon>
        <taxon>Gammaproteobacteria</taxon>
        <taxon>Pseudomonadales</taxon>
        <taxon>Pseudomonadaceae</taxon>
        <taxon>Pseudomonas</taxon>
    </lineage>
</organism>
<sequence>MDTYREKMDMATLTLVALEGAMGSSLAITLDVLRTANQVAEAMGRPTITWQIVGSAESVRMRNGMHLQAVPLEQAKALESSMLVVPGLGLENTAELDSFGRRQEPRQSARSLPADLRNRLGHGDIRKLVKLVQEFQRQGKPLAASCSAVFVLAEAGILQERIVTTHWQLYEAFEQNYPDTTLDTKRMLVHDGNIITSGAGMSQMDLMLYIVRDCMGNQIAESIMRYLLIDDRPAQYHYMALSNLQTDNREVLMLEKFIEDCLPEVPSLKAIAEHLAITEKTLSRRIRNATGKSPMAFIQKVRLQHVQSLLETTHMSIEDIAFKVGYSDSTALRRLMWKNMGCTPSQLRKARAGSPIT</sequence>
<feature type="domain" description="HTH araC/xylS-type" evidence="3">
    <location>
        <begin position="252"/>
        <end position="350"/>
    </location>
</feature>
<name>A0ABX8MP79_9PSED</name>
<dbReference type="PANTHER" id="PTHR43130">
    <property type="entry name" value="ARAC-FAMILY TRANSCRIPTIONAL REGULATOR"/>
    <property type="match status" value="1"/>
</dbReference>
<dbReference type="Gene3D" id="1.10.10.60">
    <property type="entry name" value="Homeodomain-like"/>
    <property type="match status" value="1"/>
</dbReference>
<proteinExistence type="predicted"/>
<dbReference type="SMART" id="SM00342">
    <property type="entry name" value="HTH_ARAC"/>
    <property type="match status" value="1"/>
</dbReference>
<dbReference type="SUPFAM" id="SSF52317">
    <property type="entry name" value="Class I glutamine amidotransferase-like"/>
    <property type="match status" value="1"/>
</dbReference>
<dbReference type="Pfam" id="PF01965">
    <property type="entry name" value="DJ-1_PfpI"/>
    <property type="match status" value="1"/>
</dbReference>
<dbReference type="InterPro" id="IPR052158">
    <property type="entry name" value="INH-QAR"/>
</dbReference>
<dbReference type="SUPFAM" id="SSF46689">
    <property type="entry name" value="Homeodomain-like"/>
    <property type="match status" value="1"/>
</dbReference>
<accession>A0ABX8MP79</accession>
<dbReference type="CDD" id="cd03138">
    <property type="entry name" value="GATase1_AraC_2"/>
    <property type="match status" value="1"/>
</dbReference>
<keyword evidence="1" id="KW-0805">Transcription regulation</keyword>
<evidence type="ECO:0000313" key="5">
    <source>
        <dbReference type="Proteomes" id="UP000693952"/>
    </source>
</evidence>
<keyword evidence="2" id="KW-0804">Transcription</keyword>
<dbReference type="PROSITE" id="PS01124">
    <property type="entry name" value="HTH_ARAC_FAMILY_2"/>
    <property type="match status" value="1"/>
</dbReference>
<evidence type="ECO:0000256" key="1">
    <source>
        <dbReference type="ARBA" id="ARBA00023015"/>
    </source>
</evidence>